<name>A0A8S9LKC2_BRACR</name>
<protein>
    <submittedName>
        <fullName evidence="2">Uncharacterized protein</fullName>
    </submittedName>
</protein>
<sequence>MGEGEVNALATQTAFLKSTEHEAIRRLDIVALIKALKDNGNSLGNPLGCSLAAYRLPLDKDQMHTDYESYSLSKDQKSQDGDKRNEAEEATNHDHEGGESETNAQEEAVSDAHDQVQEEIHVPEEEERVPESEGQERPGREEREVSEEERVEEVHVPEEVPLRRSSRVKKPPSNWANTRVYYNAHAVAHPSQATVEGIRQAHPGCH</sequence>
<evidence type="ECO:0000313" key="3">
    <source>
        <dbReference type="Proteomes" id="UP000712281"/>
    </source>
</evidence>
<comment type="caution">
    <text evidence="2">The sequence shown here is derived from an EMBL/GenBank/DDBJ whole genome shotgun (WGS) entry which is preliminary data.</text>
</comment>
<reference evidence="2" key="1">
    <citation type="submission" date="2019-12" db="EMBL/GenBank/DDBJ databases">
        <title>Genome sequencing and annotation of Brassica cretica.</title>
        <authorList>
            <person name="Studholme D.J."/>
            <person name="Sarris P.F."/>
        </authorList>
    </citation>
    <scope>NUCLEOTIDE SEQUENCE</scope>
    <source>
        <strain evidence="2">PFS-001/15</strain>
        <tissue evidence="2">Leaf</tissue>
    </source>
</reference>
<proteinExistence type="predicted"/>
<dbReference type="AlphaFoldDB" id="A0A8S9LKC2"/>
<accession>A0A8S9LKC2</accession>
<feature type="region of interest" description="Disordered" evidence="1">
    <location>
        <begin position="67"/>
        <end position="154"/>
    </location>
</feature>
<feature type="compositionally biased region" description="Basic and acidic residues" evidence="1">
    <location>
        <begin position="74"/>
        <end position="98"/>
    </location>
</feature>
<gene>
    <name evidence="2" type="ORF">F2Q68_00044091</name>
</gene>
<evidence type="ECO:0000256" key="1">
    <source>
        <dbReference type="SAM" id="MobiDB-lite"/>
    </source>
</evidence>
<feature type="compositionally biased region" description="Basic and acidic residues" evidence="1">
    <location>
        <begin position="110"/>
        <end position="143"/>
    </location>
</feature>
<evidence type="ECO:0000313" key="2">
    <source>
        <dbReference type="EMBL" id="KAF2607595.1"/>
    </source>
</evidence>
<dbReference type="EMBL" id="QGKW02000276">
    <property type="protein sequence ID" value="KAF2607595.1"/>
    <property type="molecule type" value="Genomic_DNA"/>
</dbReference>
<organism evidence="2 3">
    <name type="scientific">Brassica cretica</name>
    <name type="common">Mustard</name>
    <dbReference type="NCBI Taxonomy" id="69181"/>
    <lineage>
        <taxon>Eukaryota</taxon>
        <taxon>Viridiplantae</taxon>
        <taxon>Streptophyta</taxon>
        <taxon>Embryophyta</taxon>
        <taxon>Tracheophyta</taxon>
        <taxon>Spermatophyta</taxon>
        <taxon>Magnoliopsida</taxon>
        <taxon>eudicotyledons</taxon>
        <taxon>Gunneridae</taxon>
        <taxon>Pentapetalae</taxon>
        <taxon>rosids</taxon>
        <taxon>malvids</taxon>
        <taxon>Brassicales</taxon>
        <taxon>Brassicaceae</taxon>
        <taxon>Brassiceae</taxon>
        <taxon>Brassica</taxon>
    </lineage>
</organism>
<dbReference type="Proteomes" id="UP000712281">
    <property type="component" value="Unassembled WGS sequence"/>
</dbReference>